<keyword evidence="4" id="KW-0862">Zinc</keyword>
<organism evidence="10 11">
    <name type="scientific">Clupea harengus</name>
    <name type="common">Atlantic herring</name>
    <dbReference type="NCBI Taxonomy" id="7950"/>
    <lineage>
        <taxon>Eukaryota</taxon>
        <taxon>Metazoa</taxon>
        <taxon>Chordata</taxon>
        <taxon>Craniata</taxon>
        <taxon>Vertebrata</taxon>
        <taxon>Euteleostomi</taxon>
        <taxon>Actinopterygii</taxon>
        <taxon>Neopterygii</taxon>
        <taxon>Teleostei</taxon>
        <taxon>Clupei</taxon>
        <taxon>Clupeiformes</taxon>
        <taxon>Clupeoidei</taxon>
        <taxon>Clupeidae</taxon>
        <taxon>Clupea</taxon>
    </lineage>
</organism>
<feature type="region of interest" description="Disordered" evidence="8">
    <location>
        <begin position="104"/>
        <end position="170"/>
    </location>
</feature>
<evidence type="ECO:0000256" key="5">
    <source>
        <dbReference type="ARBA" id="ARBA00023125"/>
    </source>
</evidence>
<dbReference type="GO" id="GO:0008270">
    <property type="term" value="F:zinc ion binding"/>
    <property type="evidence" value="ECO:0007669"/>
    <property type="project" value="UniProtKB-KW"/>
</dbReference>
<keyword evidence="3 6" id="KW-0863">Zinc-finger</keyword>
<dbReference type="InterPro" id="IPR027806">
    <property type="entry name" value="HARBI1_dom"/>
</dbReference>
<dbReference type="Proteomes" id="UP000515152">
    <property type="component" value="Chromosome 26"/>
</dbReference>
<dbReference type="OrthoDB" id="6369483at2759"/>
<dbReference type="InterPro" id="IPR006612">
    <property type="entry name" value="THAP_Znf"/>
</dbReference>
<feature type="domain" description="THAP-type" evidence="9">
    <location>
        <begin position="1"/>
        <end position="100"/>
    </location>
</feature>
<dbReference type="Pfam" id="PF13359">
    <property type="entry name" value="DDE_Tnp_4"/>
    <property type="match status" value="1"/>
</dbReference>
<dbReference type="GeneID" id="105904989"/>
<evidence type="ECO:0000256" key="6">
    <source>
        <dbReference type="PROSITE-ProRule" id="PRU00309"/>
    </source>
</evidence>
<dbReference type="InterPro" id="IPR027805">
    <property type="entry name" value="Transposase_HTH_dom"/>
</dbReference>
<evidence type="ECO:0000259" key="9">
    <source>
        <dbReference type="PROSITE" id="PS50950"/>
    </source>
</evidence>
<feature type="compositionally biased region" description="Basic and acidic residues" evidence="8">
    <location>
        <begin position="154"/>
        <end position="170"/>
    </location>
</feature>
<keyword evidence="10" id="KW-1185">Reference proteome</keyword>
<feature type="compositionally biased region" description="Acidic residues" evidence="8">
    <location>
        <begin position="125"/>
        <end position="136"/>
    </location>
</feature>
<name>A0A6P3W2Z6_CLUHA</name>
<evidence type="ECO:0000313" key="10">
    <source>
        <dbReference type="Proteomes" id="UP000515152"/>
    </source>
</evidence>
<keyword evidence="5 6" id="KW-0238">DNA-binding</keyword>
<dbReference type="AlphaFoldDB" id="A0A6P3W2Z6"/>
<feature type="coiled-coil region" evidence="7">
    <location>
        <begin position="172"/>
        <end position="199"/>
    </location>
</feature>
<dbReference type="Pfam" id="PF13613">
    <property type="entry name" value="HTH_Tnp_4"/>
    <property type="match status" value="1"/>
</dbReference>
<evidence type="ECO:0000256" key="1">
    <source>
        <dbReference type="ARBA" id="ARBA00001968"/>
    </source>
</evidence>
<evidence type="ECO:0000256" key="7">
    <source>
        <dbReference type="SAM" id="Coils"/>
    </source>
</evidence>
<gene>
    <name evidence="11" type="primary">LOC105904989</name>
</gene>
<protein>
    <submittedName>
        <fullName evidence="11">Uncharacterized protein LOC105904989</fullName>
    </submittedName>
</protein>
<dbReference type="GO" id="GO:0003677">
    <property type="term" value="F:DNA binding"/>
    <property type="evidence" value="ECO:0007669"/>
    <property type="project" value="UniProtKB-UniRule"/>
</dbReference>
<keyword evidence="7" id="KW-0175">Coiled coil</keyword>
<proteinExistence type="predicted"/>
<dbReference type="PANTHER" id="PTHR23080">
    <property type="entry name" value="THAP DOMAIN PROTEIN"/>
    <property type="match status" value="1"/>
</dbReference>
<comment type="cofactor">
    <cofactor evidence="1">
        <name>a divalent metal cation</name>
        <dbReference type="ChEBI" id="CHEBI:60240"/>
    </cofactor>
</comment>
<dbReference type="SMART" id="SM00980">
    <property type="entry name" value="THAP"/>
    <property type="match status" value="1"/>
</dbReference>
<accession>A0A6P3W2Z6</accession>
<dbReference type="SUPFAM" id="SSF57716">
    <property type="entry name" value="Glucocorticoid receptor-like (DNA-binding domain)"/>
    <property type="match status" value="1"/>
</dbReference>
<evidence type="ECO:0000256" key="4">
    <source>
        <dbReference type="ARBA" id="ARBA00022833"/>
    </source>
</evidence>
<evidence type="ECO:0000256" key="2">
    <source>
        <dbReference type="ARBA" id="ARBA00022723"/>
    </source>
</evidence>
<keyword evidence="2" id="KW-0479">Metal-binding</keyword>
<dbReference type="KEGG" id="char:105904989"/>
<dbReference type="Pfam" id="PF05485">
    <property type="entry name" value="THAP"/>
    <property type="match status" value="1"/>
</dbReference>
<dbReference type="RefSeq" id="XP_012688415.2">
    <property type="nucleotide sequence ID" value="XM_012832961.3"/>
</dbReference>
<evidence type="ECO:0000256" key="3">
    <source>
        <dbReference type="ARBA" id="ARBA00022771"/>
    </source>
</evidence>
<dbReference type="PROSITE" id="PS50950">
    <property type="entry name" value="ZF_THAP"/>
    <property type="match status" value="1"/>
</dbReference>
<dbReference type="PANTHER" id="PTHR23080:SF144">
    <property type="entry name" value="SPINDLE AND KINETOCHORE ASSOCIATED COMPLEX SUBUNIT 3"/>
    <property type="match status" value="1"/>
</dbReference>
<evidence type="ECO:0000256" key="8">
    <source>
        <dbReference type="SAM" id="MobiDB-lite"/>
    </source>
</evidence>
<reference evidence="11" key="1">
    <citation type="submission" date="2025-08" db="UniProtKB">
        <authorList>
            <consortium name="RefSeq"/>
        </authorList>
    </citation>
    <scope>IDENTIFICATION</scope>
</reference>
<sequence>MGGNQCCVTSCRGSSLNHRETGLEHGSSLYRFPAWTQTEGAEVSDLTKRRRLAWIAAVGRRDITFDKIPVWMKVCSRHFQSGRPGNEMLEDDPDWVPHLHMKREKPEGEEEDGADEEPKGSKAAEEEDGADDEEELQEHGEHDQSEDTTGGTDDSGRGEPEAKRARPECESCSRRRERINRLLAENEELRYELERLKMNEYFLEEDDEKVRYYTGLQCFAVLMGVLTHVLPHLPDADAADATLLSPFQKVLLTLMRLRLDLPVPHLAHLFNVAPDAVTRTFAETLGALHAQLTPLVYWPERGSLLASVPRRYAEALGERVAVVIVDCLEICIERPSSMKGREQTYSHPRRGHTMKYLVGMTPQGAISFVSPALGGRATDLQVAEGSGILERLACGDYVLAAGRGFEVPESAGGVMCAQVKSGAFGKGRRQLDVKGEEETRPRAHLRADVERAARGLRQRFALLEKTMPISMLLPGGDKGNLEDPALLDKIVTVCCALLNMCPNVVEQPGE</sequence>
<evidence type="ECO:0000313" key="11">
    <source>
        <dbReference type="RefSeq" id="XP_012688415.2"/>
    </source>
</evidence>